<dbReference type="Proteomes" id="UP000277582">
    <property type="component" value="Unassembled WGS sequence"/>
</dbReference>
<proteinExistence type="predicted"/>
<dbReference type="PANTHER" id="PTHR35901:SF1">
    <property type="entry name" value="EXONUCLEASE VAPC9"/>
    <property type="match status" value="1"/>
</dbReference>
<sequence>MQLAVIDASVIVKWFVEEENSSKAMEIRDRYISGELRLIAPEIIIFEVLNALYYKNLFSEDEMKGIGEALQSYSIELYSLEGEYRDKTIEVAFKNRITIYDAAYIGLAVVKGTFMYTADEKLKNKLTKEYKQYIRTLNEI</sequence>
<protein>
    <submittedName>
        <fullName evidence="3">PIN domain-containing protein</fullName>
    </submittedName>
</protein>
<organism evidence="3 4">
    <name type="scientific">Candidatus Methanodesulfokora washburnensis</name>
    <dbReference type="NCBI Taxonomy" id="2478471"/>
    <lineage>
        <taxon>Archaea</taxon>
        <taxon>Thermoproteota</taxon>
        <taxon>Candidatus Korarchaeia</taxon>
        <taxon>Candidatus Korarchaeia incertae sedis</taxon>
        <taxon>Candidatus Methanodesulfokora</taxon>
    </lineage>
</organism>
<accession>A0A429GTI8</accession>
<dbReference type="InterPro" id="IPR002716">
    <property type="entry name" value="PIN_dom"/>
</dbReference>
<dbReference type="InterPro" id="IPR051619">
    <property type="entry name" value="TypeII_TA_RNase_PINc/VapC"/>
</dbReference>
<dbReference type="PANTHER" id="PTHR35901">
    <property type="entry name" value="RIBONUCLEASE VAPC3"/>
    <property type="match status" value="1"/>
</dbReference>
<dbReference type="Pfam" id="PF01850">
    <property type="entry name" value="PIN"/>
    <property type="match status" value="1"/>
</dbReference>
<reference evidence="3 4" key="1">
    <citation type="submission" date="2018-10" db="EMBL/GenBank/DDBJ databases">
        <title>Co-occurring genomic capacity for anaerobic methane metabolism and dissimilatory sulfite reduction discovered in the Korarchaeota.</title>
        <authorList>
            <person name="Mckay L.J."/>
            <person name="Dlakic M."/>
            <person name="Fields M.W."/>
            <person name="Delmont T.O."/>
            <person name="Eren A.M."/>
            <person name="Jay Z.J."/>
            <person name="Klingelsmith K.B."/>
            <person name="Rusch D.B."/>
            <person name="Inskeep W.P."/>
        </authorList>
    </citation>
    <scope>NUCLEOTIDE SEQUENCE [LARGE SCALE GENOMIC DNA]</scope>
    <source>
        <strain evidence="3 4">MDKW</strain>
    </source>
</reference>
<comment type="caution">
    <text evidence="3">The sequence shown here is derived from an EMBL/GenBank/DDBJ whole genome shotgun (WGS) entry which is preliminary data.</text>
</comment>
<gene>
    <name evidence="3" type="ORF">D6D85_02795</name>
</gene>
<evidence type="ECO:0000313" key="4">
    <source>
        <dbReference type="Proteomes" id="UP000277582"/>
    </source>
</evidence>
<feature type="domain" description="PIN" evidence="2">
    <location>
        <begin position="5"/>
        <end position="124"/>
    </location>
</feature>
<dbReference type="InterPro" id="IPR029060">
    <property type="entry name" value="PIN-like_dom_sf"/>
</dbReference>
<dbReference type="CDD" id="cd09873">
    <property type="entry name" value="PIN_Pae0151-like"/>
    <property type="match status" value="1"/>
</dbReference>
<evidence type="ECO:0000313" key="3">
    <source>
        <dbReference type="EMBL" id="RSN77402.1"/>
    </source>
</evidence>
<dbReference type="InterPro" id="IPR044153">
    <property type="entry name" value="PIN_Pae0151-like"/>
</dbReference>
<keyword evidence="1" id="KW-0460">Magnesium</keyword>
<keyword evidence="4" id="KW-1185">Reference proteome</keyword>
<dbReference type="AlphaFoldDB" id="A0A429GTI8"/>
<evidence type="ECO:0000259" key="2">
    <source>
        <dbReference type="Pfam" id="PF01850"/>
    </source>
</evidence>
<evidence type="ECO:0000256" key="1">
    <source>
        <dbReference type="ARBA" id="ARBA00022842"/>
    </source>
</evidence>
<dbReference type="Gene3D" id="3.40.50.1010">
    <property type="entry name" value="5'-nuclease"/>
    <property type="match status" value="1"/>
</dbReference>
<dbReference type="SUPFAM" id="SSF88723">
    <property type="entry name" value="PIN domain-like"/>
    <property type="match status" value="1"/>
</dbReference>
<name>A0A429GTI8_9CREN</name>
<dbReference type="EMBL" id="RCOS01000037">
    <property type="protein sequence ID" value="RSN77402.1"/>
    <property type="molecule type" value="Genomic_DNA"/>
</dbReference>
<dbReference type="OrthoDB" id="269293at2157"/>